<dbReference type="Pfam" id="PF00107">
    <property type="entry name" value="ADH_zinc_N"/>
    <property type="match status" value="1"/>
</dbReference>
<name>A0A5J6G9Z7_STRKN</name>
<dbReference type="InterPro" id="IPR036291">
    <property type="entry name" value="NAD(P)-bd_dom_sf"/>
</dbReference>
<sequence>MRAAVLRAGRFVEAEVPEPPAPGPGQVVAETLATGICGSDLSAVRHTDDFLAAWRDSGTKAFLFDPEQDLVMGHELCARVLSPGEWQGKVVVGLPWALDPSGTLRTIGYSTHFPGGFGERVTLQEAALVPVPDHVPPRVAALTEPLAVGFGNVARAAQAPGTGALVIGAGPIGLGATAALAERGIAPLVVSEPSPRRRALAARFGAHTVVDPAVRDPFDVWRAARESGQSLTVYECSGKPGMLNTILHRAPRSTRILLIGACMTEDVFRPVVGICKDITVTMCMEYPPEEFARTLERIADGRVDAAELITAEVGFGEVGAAMETLTHPDDHVKVLVINSPSRGPLPAP</sequence>
<protein>
    <submittedName>
        <fullName evidence="4">Alcohol dehydrogenase</fullName>
    </submittedName>
</protein>
<dbReference type="OrthoDB" id="9797931at2"/>
<dbReference type="GO" id="GO:0016491">
    <property type="term" value="F:oxidoreductase activity"/>
    <property type="evidence" value="ECO:0007669"/>
    <property type="project" value="UniProtKB-KW"/>
</dbReference>
<dbReference type="InterPro" id="IPR011032">
    <property type="entry name" value="GroES-like_sf"/>
</dbReference>
<dbReference type="InterPro" id="IPR013149">
    <property type="entry name" value="ADH-like_C"/>
</dbReference>
<proteinExistence type="predicted"/>
<dbReference type="PANTHER" id="PTHR43189">
    <property type="entry name" value="ZINC-TYPE ALCOHOL DEHYDROGENASE-LIKE PROTEIN C1198.01-RELATED"/>
    <property type="match status" value="1"/>
</dbReference>
<keyword evidence="1" id="KW-0560">Oxidoreductase</keyword>
<organism evidence="4 5">
    <name type="scientific">Streptomyces kanamyceticus</name>
    <dbReference type="NCBI Taxonomy" id="1967"/>
    <lineage>
        <taxon>Bacteria</taxon>
        <taxon>Bacillati</taxon>
        <taxon>Actinomycetota</taxon>
        <taxon>Actinomycetes</taxon>
        <taxon>Kitasatosporales</taxon>
        <taxon>Streptomycetaceae</taxon>
        <taxon>Streptomyces</taxon>
    </lineage>
</organism>
<dbReference type="AlphaFoldDB" id="A0A5J6G9Z7"/>
<dbReference type="InterPro" id="IPR013154">
    <property type="entry name" value="ADH-like_N"/>
</dbReference>
<keyword evidence="5" id="KW-1185">Reference proteome</keyword>
<accession>A0A5J6G9Z7</accession>
<evidence type="ECO:0000256" key="1">
    <source>
        <dbReference type="ARBA" id="ARBA00023002"/>
    </source>
</evidence>
<evidence type="ECO:0000313" key="5">
    <source>
        <dbReference type="Proteomes" id="UP000325529"/>
    </source>
</evidence>
<dbReference type="PANTHER" id="PTHR43189:SF1">
    <property type="entry name" value="ZINC-TYPE ALCOHOL DEHYDROGENASE-LIKE PROTEIN C1198.01"/>
    <property type="match status" value="1"/>
</dbReference>
<dbReference type="Gene3D" id="3.40.50.720">
    <property type="entry name" value="NAD(P)-binding Rossmann-like Domain"/>
    <property type="match status" value="1"/>
</dbReference>
<dbReference type="Proteomes" id="UP000325529">
    <property type="component" value="Chromosome"/>
</dbReference>
<gene>
    <name evidence="4" type="ORF">CP970_06775</name>
</gene>
<dbReference type="Gene3D" id="3.90.180.10">
    <property type="entry name" value="Medium-chain alcohol dehydrogenases, catalytic domain"/>
    <property type="match status" value="1"/>
</dbReference>
<evidence type="ECO:0000313" key="4">
    <source>
        <dbReference type="EMBL" id="QEU90651.1"/>
    </source>
</evidence>
<feature type="domain" description="Alcohol dehydrogenase-like N-terminal" evidence="3">
    <location>
        <begin position="23"/>
        <end position="133"/>
    </location>
</feature>
<dbReference type="RefSeq" id="WP_063806239.1">
    <property type="nucleotide sequence ID" value="NZ_CP023699.1"/>
</dbReference>
<feature type="domain" description="Alcohol dehydrogenase-like C-terminal" evidence="2">
    <location>
        <begin position="171"/>
        <end position="299"/>
    </location>
</feature>
<dbReference type="EMBL" id="CP023699">
    <property type="protein sequence ID" value="QEU90651.1"/>
    <property type="molecule type" value="Genomic_DNA"/>
</dbReference>
<dbReference type="KEGG" id="ska:CP970_06775"/>
<evidence type="ECO:0000259" key="2">
    <source>
        <dbReference type="Pfam" id="PF00107"/>
    </source>
</evidence>
<dbReference type="Pfam" id="PF08240">
    <property type="entry name" value="ADH_N"/>
    <property type="match status" value="1"/>
</dbReference>
<dbReference type="SUPFAM" id="SSF51735">
    <property type="entry name" value="NAD(P)-binding Rossmann-fold domains"/>
    <property type="match status" value="1"/>
</dbReference>
<dbReference type="SUPFAM" id="SSF50129">
    <property type="entry name" value="GroES-like"/>
    <property type="match status" value="1"/>
</dbReference>
<reference evidence="4 5" key="1">
    <citation type="submission" date="2017-09" db="EMBL/GenBank/DDBJ databases">
        <authorList>
            <person name="Lee N."/>
            <person name="Cho B.-K."/>
        </authorList>
    </citation>
    <scope>NUCLEOTIDE SEQUENCE [LARGE SCALE GENOMIC DNA]</scope>
    <source>
        <strain evidence="4 5">ATCC 12853</strain>
    </source>
</reference>
<evidence type="ECO:0000259" key="3">
    <source>
        <dbReference type="Pfam" id="PF08240"/>
    </source>
</evidence>